<dbReference type="InterPro" id="IPR013249">
    <property type="entry name" value="RNA_pol_sigma70_r4_t2"/>
</dbReference>
<dbReference type="Pfam" id="PF08281">
    <property type="entry name" value="Sigma70_r4_2"/>
    <property type="match status" value="1"/>
</dbReference>
<dbReference type="GO" id="GO:0003677">
    <property type="term" value="F:DNA binding"/>
    <property type="evidence" value="ECO:0007669"/>
    <property type="project" value="UniProtKB-KW"/>
</dbReference>
<evidence type="ECO:0000256" key="4">
    <source>
        <dbReference type="ARBA" id="ARBA00023125"/>
    </source>
</evidence>
<dbReference type="PANTHER" id="PTHR43133:SF8">
    <property type="entry name" value="RNA POLYMERASE SIGMA FACTOR HI_1459-RELATED"/>
    <property type="match status" value="1"/>
</dbReference>
<dbReference type="SUPFAM" id="SSF88659">
    <property type="entry name" value="Sigma3 and sigma4 domains of RNA polymerase sigma factors"/>
    <property type="match status" value="1"/>
</dbReference>
<evidence type="ECO:0000256" key="2">
    <source>
        <dbReference type="ARBA" id="ARBA00023015"/>
    </source>
</evidence>
<evidence type="ECO:0000256" key="3">
    <source>
        <dbReference type="ARBA" id="ARBA00023082"/>
    </source>
</evidence>
<dbReference type="Pfam" id="PF04542">
    <property type="entry name" value="Sigma70_r2"/>
    <property type="match status" value="1"/>
</dbReference>
<dbReference type="Gene3D" id="1.10.1740.10">
    <property type="match status" value="1"/>
</dbReference>
<dbReference type="InterPro" id="IPR036388">
    <property type="entry name" value="WH-like_DNA-bd_sf"/>
</dbReference>
<evidence type="ECO:0000259" key="6">
    <source>
        <dbReference type="Pfam" id="PF04542"/>
    </source>
</evidence>
<evidence type="ECO:0000256" key="1">
    <source>
        <dbReference type="ARBA" id="ARBA00010641"/>
    </source>
</evidence>
<dbReference type="InterPro" id="IPR039425">
    <property type="entry name" value="RNA_pol_sigma-70-like"/>
</dbReference>
<evidence type="ECO:0000313" key="9">
    <source>
        <dbReference type="Proteomes" id="UP000199656"/>
    </source>
</evidence>
<dbReference type="Gene3D" id="1.10.10.10">
    <property type="entry name" value="Winged helix-like DNA-binding domain superfamily/Winged helix DNA-binding domain"/>
    <property type="match status" value="1"/>
</dbReference>
<dbReference type="InterPro" id="IPR014284">
    <property type="entry name" value="RNA_pol_sigma-70_dom"/>
</dbReference>
<evidence type="ECO:0000256" key="5">
    <source>
        <dbReference type="ARBA" id="ARBA00023163"/>
    </source>
</evidence>
<dbReference type="NCBIfam" id="TIGR02937">
    <property type="entry name" value="sigma70-ECF"/>
    <property type="match status" value="1"/>
</dbReference>
<keyword evidence="4" id="KW-0238">DNA-binding</keyword>
<dbReference type="RefSeq" id="WP_089757576.1">
    <property type="nucleotide sequence ID" value="NZ_BKAT01000015.1"/>
</dbReference>
<dbReference type="STRING" id="408074.SAMN05660909_00134"/>
<dbReference type="InterPro" id="IPR013324">
    <property type="entry name" value="RNA_pol_sigma_r3/r4-like"/>
</dbReference>
<dbReference type="Proteomes" id="UP000199656">
    <property type="component" value="Unassembled WGS sequence"/>
</dbReference>
<feature type="domain" description="RNA polymerase sigma factor 70 region 4 type 2" evidence="7">
    <location>
        <begin position="127"/>
        <end position="176"/>
    </location>
</feature>
<dbReference type="EMBL" id="FNRL01000001">
    <property type="protein sequence ID" value="SDZ91753.1"/>
    <property type="molecule type" value="Genomic_DNA"/>
</dbReference>
<dbReference type="CDD" id="cd06171">
    <property type="entry name" value="Sigma70_r4"/>
    <property type="match status" value="1"/>
</dbReference>
<accession>A0A1H3WX85</accession>
<keyword evidence="9" id="KW-1185">Reference proteome</keyword>
<proteinExistence type="inferred from homology"/>
<dbReference type="InterPro" id="IPR007627">
    <property type="entry name" value="RNA_pol_sigma70_r2"/>
</dbReference>
<keyword evidence="5" id="KW-0804">Transcription</keyword>
<reference evidence="9" key="1">
    <citation type="submission" date="2016-10" db="EMBL/GenBank/DDBJ databases">
        <authorList>
            <person name="Varghese N."/>
            <person name="Submissions S."/>
        </authorList>
    </citation>
    <scope>NUCLEOTIDE SEQUENCE [LARGE SCALE GENOMIC DNA]</scope>
    <source>
        <strain evidence="9">DSM 23920</strain>
    </source>
</reference>
<protein>
    <submittedName>
        <fullName evidence="8">RNA polymerase sigma-70 factor, ECF subfamily</fullName>
    </submittedName>
</protein>
<evidence type="ECO:0000259" key="7">
    <source>
        <dbReference type="Pfam" id="PF08281"/>
    </source>
</evidence>
<comment type="similarity">
    <text evidence="1">Belongs to the sigma-70 factor family. ECF subfamily.</text>
</comment>
<dbReference type="SUPFAM" id="SSF88946">
    <property type="entry name" value="Sigma2 domain of RNA polymerase sigma factors"/>
    <property type="match status" value="1"/>
</dbReference>
<evidence type="ECO:0000313" key="8">
    <source>
        <dbReference type="EMBL" id="SDZ91753.1"/>
    </source>
</evidence>
<sequence length="188" mass="21706">MKASATNLNQTQITDTLIDRCRKGDVRAFRELYNAYSGAMYNICLRMTNNVSDAEDTLQEAFIQVHRNIHKLENAGSVSAWIKRIVVNHCLNTLRKKKVYFEDPEVVEVEVEDGLDEEHFSWTVSAVKSAIETLPHGYRTVLNLYLFEDYSHKEIAEMLGISESTTKTQYMRAKEKVRQIVKQQNATR</sequence>
<feature type="domain" description="RNA polymerase sigma-70 region 2" evidence="6">
    <location>
        <begin position="32"/>
        <end position="98"/>
    </location>
</feature>
<keyword evidence="3" id="KW-0731">Sigma factor</keyword>
<gene>
    <name evidence="8" type="ORF">SAMN05660909_00134</name>
</gene>
<dbReference type="InterPro" id="IPR013325">
    <property type="entry name" value="RNA_pol_sigma_r2"/>
</dbReference>
<keyword evidence="2" id="KW-0805">Transcription regulation</keyword>
<dbReference type="GO" id="GO:0006352">
    <property type="term" value="P:DNA-templated transcription initiation"/>
    <property type="evidence" value="ECO:0007669"/>
    <property type="project" value="InterPro"/>
</dbReference>
<dbReference type="AlphaFoldDB" id="A0A1H3WX85"/>
<dbReference type="GO" id="GO:0016987">
    <property type="term" value="F:sigma factor activity"/>
    <property type="evidence" value="ECO:0007669"/>
    <property type="project" value="UniProtKB-KW"/>
</dbReference>
<dbReference type="PANTHER" id="PTHR43133">
    <property type="entry name" value="RNA POLYMERASE ECF-TYPE SIGMA FACTO"/>
    <property type="match status" value="1"/>
</dbReference>
<name>A0A1H3WX85_9BACT</name>
<organism evidence="8 9">
    <name type="scientific">Chitinophaga terrae</name>
    <name type="common">ex Kim and Jung 2007</name>
    <dbReference type="NCBI Taxonomy" id="408074"/>
    <lineage>
        <taxon>Bacteria</taxon>
        <taxon>Pseudomonadati</taxon>
        <taxon>Bacteroidota</taxon>
        <taxon>Chitinophagia</taxon>
        <taxon>Chitinophagales</taxon>
        <taxon>Chitinophagaceae</taxon>
        <taxon>Chitinophaga</taxon>
    </lineage>
</organism>
<dbReference type="OrthoDB" id="1056775at2"/>